<organism evidence="1 2">
    <name type="scientific">Oryza meyeriana var. granulata</name>
    <dbReference type="NCBI Taxonomy" id="110450"/>
    <lineage>
        <taxon>Eukaryota</taxon>
        <taxon>Viridiplantae</taxon>
        <taxon>Streptophyta</taxon>
        <taxon>Embryophyta</taxon>
        <taxon>Tracheophyta</taxon>
        <taxon>Spermatophyta</taxon>
        <taxon>Magnoliopsida</taxon>
        <taxon>Liliopsida</taxon>
        <taxon>Poales</taxon>
        <taxon>Poaceae</taxon>
        <taxon>BOP clade</taxon>
        <taxon>Oryzoideae</taxon>
        <taxon>Oryzeae</taxon>
        <taxon>Oryzinae</taxon>
        <taxon>Oryza</taxon>
        <taxon>Oryza meyeriana</taxon>
    </lineage>
</organism>
<name>A0A6G1C5P7_9ORYZ</name>
<evidence type="ECO:0000313" key="1">
    <source>
        <dbReference type="EMBL" id="KAF0895297.1"/>
    </source>
</evidence>
<sequence>MNSVYGGVHCHGILKQWVMERDGWVVLRYQGGAREGIHVRDLVGCTLSTRGSTYSQLVAFKWRSRSAAPRWSCAAASEPTEDDDGVGGRQKLLMCNPLLRHVRVGVMETRSAGHLWAL</sequence>
<protein>
    <submittedName>
        <fullName evidence="1">Uncharacterized protein</fullName>
    </submittedName>
</protein>
<gene>
    <name evidence="1" type="ORF">E2562_008607</name>
</gene>
<keyword evidence="2" id="KW-1185">Reference proteome</keyword>
<accession>A0A6G1C5P7</accession>
<dbReference type="EMBL" id="SPHZ02000010">
    <property type="protein sequence ID" value="KAF0895297.1"/>
    <property type="molecule type" value="Genomic_DNA"/>
</dbReference>
<evidence type="ECO:0000313" key="2">
    <source>
        <dbReference type="Proteomes" id="UP000479710"/>
    </source>
</evidence>
<dbReference type="Proteomes" id="UP000479710">
    <property type="component" value="Unassembled WGS sequence"/>
</dbReference>
<comment type="caution">
    <text evidence="1">The sequence shown here is derived from an EMBL/GenBank/DDBJ whole genome shotgun (WGS) entry which is preliminary data.</text>
</comment>
<reference evidence="1 2" key="1">
    <citation type="submission" date="2019-11" db="EMBL/GenBank/DDBJ databases">
        <title>Whole genome sequence of Oryza granulata.</title>
        <authorList>
            <person name="Li W."/>
        </authorList>
    </citation>
    <scope>NUCLEOTIDE SEQUENCE [LARGE SCALE GENOMIC DNA]</scope>
    <source>
        <strain evidence="2">cv. Menghai</strain>
        <tissue evidence="1">Leaf</tissue>
    </source>
</reference>
<proteinExistence type="predicted"/>
<dbReference type="AlphaFoldDB" id="A0A6G1C5P7"/>